<evidence type="ECO:0000313" key="8">
    <source>
        <dbReference type="EMBL" id="GET23482.1"/>
    </source>
</evidence>
<evidence type="ECO:0000256" key="5">
    <source>
        <dbReference type="ARBA" id="ARBA00022989"/>
    </source>
</evidence>
<name>A0ABQ0ZPW4_9BACT</name>
<evidence type="ECO:0000256" key="2">
    <source>
        <dbReference type="ARBA" id="ARBA00005811"/>
    </source>
</evidence>
<evidence type="ECO:0000256" key="7">
    <source>
        <dbReference type="RuleBase" id="RU003879"/>
    </source>
</evidence>
<reference evidence="8 9" key="1">
    <citation type="submission" date="2019-10" db="EMBL/GenBank/DDBJ databases">
        <title>Prolixibacter strains distinguished by the presence of nitrate reductase genes were adept at nitrate-dependent anaerobic corrosion of metallic iron and carbon steel.</title>
        <authorList>
            <person name="Iino T."/>
            <person name="Shono N."/>
            <person name="Ito K."/>
            <person name="Nakamura R."/>
            <person name="Sueoka K."/>
            <person name="Harayama S."/>
            <person name="Ohkuma M."/>
        </authorList>
    </citation>
    <scope>NUCLEOTIDE SEQUENCE [LARGE SCALE GENOMIC DNA]</scope>
    <source>
        <strain evidence="8 9">MIC1-1</strain>
    </source>
</reference>
<gene>
    <name evidence="8" type="ORF">JCM18694_37280</name>
</gene>
<proteinExistence type="inferred from homology"/>
<sequence length="120" mass="13770">MTDIVFLLLIFFMVTSTLISPNALKMLLPKSNNQTNAKPLTTISITKDLKYYVNNNGRLVKVNFSEIEPYLQETLQGKKDIYISLHAEKSVPIEQVVRVMNIAKRNHYKMILATSPDENR</sequence>
<keyword evidence="7" id="KW-0813">Transport</keyword>
<protein>
    <submittedName>
        <fullName evidence="8">Biopolymer transporter ExbD</fullName>
    </submittedName>
</protein>
<dbReference type="Gene3D" id="3.30.420.270">
    <property type="match status" value="1"/>
</dbReference>
<keyword evidence="7" id="KW-0653">Protein transport</keyword>
<evidence type="ECO:0000256" key="3">
    <source>
        <dbReference type="ARBA" id="ARBA00022475"/>
    </source>
</evidence>
<dbReference type="PANTHER" id="PTHR30558:SF7">
    <property type="entry name" value="TOL-PAL SYSTEM PROTEIN TOLR"/>
    <property type="match status" value="1"/>
</dbReference>
<keyword evidence="5" id="KW-1133">Transmembrane helix</keyword>
<accession>A0ABQ0ZPW4</accession>
<keyword evidence="3" id="KW-1003">Cell membrane</keyword>
<keyword evidence="4 7" id="KW-0812">Transmembrane</keyword>
<dbReference type="PANTHER" id="PTHR30558">
    <property type="entry name" value="EXBD MEMBRANE COMPONENT OF PMF-DRIVEN MACROMOLECULE IMPORT SYSTEM"/>
    <property type="match status" value="1"/>
</dbReference>
<evidence type="ECO:0000256" key="6">
    <source>
        <dbReference type="ARBA" id="ARBA00023136"/>
    </source>
</evidence>
<organism evidence="8 9">
    <name type="scientific">Prolixibacter denitrificans</name>
    <dbReference type="NCBI Taxonomy" id="1541063"/>
    <lineage>
        <taxon>Bacteria</taxon>
        <taxon>Pseudomonadati</taxon>
        <taxon>Bacteroidota</taxon>
        <taxon>Bacteroidia</taxon>
        <taxon>Marinilabiliales</taxon>
        <taxon>Prolixibacteraceae</taxon>
        <taxon>Prolixibacter</taxon>
    </lineage>
</organism>
<dbReference type="InterPro" id="IPR003400">
    <property type="entry name" value="ExbD"/>
</dbReference>
<evidence type="ECO:0000313" key="9">
    <source>
        <dbReference type="Proteomes" id="UP000396862"/>
    </source>
</evidence>
<comment type="subcellular location">
    <subcellularLocation>
        <location evidence="1">Cell membrane</location>
        <topology evidence="1">Single-pass membrane protein</topology>
    </subcellularLocation>
    <subcellularLocation>
        <location evidence="7">Cell membrane</location>
        <topology evidence="7">Single-pass type II membrane protein</topology>
    </subcellularLocation>
</comment>
<comment type="caution">
    <text evidence="8">The sequence shown here is derived from an EMBL/GenBank/DDBJ whole genome shotgun (WGS) entry which is preliminary data.</text>
</comment>
<keyword evidence="6" id="KW-0472">Membrane</keyword>
<keyword evidence="9" id="KW-1185">Reference proteome</keyword>
<comment type="similarity">
    <text evidence="2 7">Belongs to the ExbD/TolR family.</text>
</comment>
<dbReference type="EMBL" id="BLAU01000001">
    <property type="protein sequence ID" value="GET23482.1"/>
    <property type="molecule type" value="Genomic_DNA"/>
</dbReference>
<evidence type="ECO:0000256" key="4">
    <source>
        <dbReference type="ARBA" id="ARBA00022692"/>
    </source>
</evidence>
<dbReference type="Proteomes" id="UP000396862">
    <property type="component" value="Unassembled WGS sequence"/>
</dbReference>
<evidence type="ECO:0000256" key="1">
    <source>
        <dbReference type="ARBA" id="ARBA00004162"/>
    </source>
</evidence>
<dbReference type="Pfam" id="PF02472">
    <property type="entry name" value="ExbD"/>
    <property type="match status" value="1"/>
</dbReference>